<feature type="transmembrane region" description="Helical" evidence="6">
    <location>
        <begin position="507"/>
        <end position="527"/>
    </location>
</feature>
<evidence type="ECO:0000313" key="9">
    <source>
        <dbReference type="Proteomes" id="UP000694846"/>
    </source>
</evidence>
<name>A0A2S2QV06_9HEMI</name>
<dbReference type="GO" id="GO:0005774">
    <property type="term" value="C:vacuolar membrane"/>
    <property type="evidence" value="ECO:0007669"/>
    <property type="project" value="TreeGrafter"/>
</dbReference>
<feature type="transmembrane region" description="Helical" evidence="6">
    <location>
        <begin position="165"/>
        <end position="188"/>
    </location>
</feature>
<sequence>MKEKPRTKDPDSPVLQRPETTETIEATAPVNNELLTHKDAMMHLIKSTIGGGFLAMPEAFHNAGILIGSLGTLLLGLCVLDTMIFIVKTSQALRSGKYASAYFAEQREKNQDGNGEVDGDNIPPPKKFRSNELILPPIDYPETVHGVFLRGARGYFAGSALTIKLLTTIVLVATYYGVNTIYVCIVSNTFKQLVDGFTNDPSTWYAPLYGISINWYPLIVSIFIIPMGMVRSLKHLSQFSQTANGCMLAGTAAIFYFIFFGEVTNPLKPEEQAKWIVWPIERWSLFSGSALCSLEGIGMLLHVENQMAQPLELATYPAFTLHKTMILIVLLNGIFGLCGYVRFGDTSQGSISLNLPVGEPIAEGVKAVIGVGILLTYGLQLNVTADLVWKGIFKKLVIRIGKIDSIQAERFYPVMRILLILGTIIIASIVPDIGPLISLVGSVGFSFLGVLLPASMDMVWNWYPEDHYEEYEEPDPENDNKITIAIDENITRAQVRTYRRFFRIMKLIKNTILFILGIFALIGGAYYNLTDIIAQSASEGTPSPTSA</sequence>
<dbReference type="Pfam" id="PF01490">
    <property type="entry name" value="Aa_trans"/>
    <property type="match status" value="1"/>
</dbReference>
<accession>A0A2S2QV06</accession>
<evidence type="ECO:0000259" key="7">
    <source>
        <dbReference type="Pfam" id="PF01490"/>
    </source>
</evidence>
<feature type="transmembrane region" description="Helical" evidence="6">
    <location>
        <begin position="436"/>
        <end position="454"/>
    </location>
</feature>
<dbReference type="RefSeq" id="XP_025419885.1">
    <property type="nucleotide sequence ID" value="XM_025564100.1"/>
</dbReference>
<evidence type="ECO:0000256" key="3">
    <source>
        <dbReference type="ARBA" id="ARBA00022989"/>
    </source>
</evidence>
<evidence type="ECO:0000256" key="2">
    <source>
        <dbReference type="ARBA" id="ARBA00022692"/>
    </source>
</evidence>
<organism evidence="8">
    <name type="scientific">Sipha flava</name>
    <name type="common">yellow sugarcane aphid</name>
    <dbReference type="NCBI Taxonomy" id="143950"/>
    <lineage>
        <taxon>Eukaryota</taxon>
        <taxon>Metazoa</taxon>
        <taxon>Ecdysozoa</taxon>
        <taxon>Arthropoda</taxon>
        <taxon>Hexapoda</taxon>
        <taxon>Insecta</taxon>
        <taxon>Pterygota</taxon>
        <taxon>Neoptera</taxon>
        <taxon>Paraneoptera</taxon>
        <taxon>Hemiptera</taxon>
        <taxon>Sternorrhyncha</taxon>
        <taxon>Aphidomorpha</taxon>
        <taxon>Aphidoidea</taxon>
        <taxon>Aphididae</taxon>
        <taxon>Sipha</taxon>
    </lineage>
</organism>
<evidence type="ECO:0000256" key="5">
    <source>
        <dbReference type="SAM" id="MobiDB-lite"/>
    </source>
</evidence>
<keyword evidence="3 6" id="KW-1133">Transmembrane helix</keyword>
<feature type="compositionally biased region" description="Basic and acidic residues" evidence="5">
    <location>
        <begin position="1"/>
        <end position="11"/>
    </location>
</feature>
<evidence type="ECO:0000313" key="8">
    <source>
        <dbReference type="EMBL" id="MBY81330.1"/>
    </source>
</evidence>
<dbReference type="AlphaFoldDB" id="A0A2S2QV06"/>
<feature type="transmembrane region" description="Helical" evidence="6">
    <location>
        <begin position="63"/>
        <end position="87"/>
    </location>
</feature>
<gene>
    <name evidence="8" type="primary">SLC36A1_0</name>
    <name evidence="10" type="synonym">LOC112690157</name>
    <name evidence="8" type="ORF">g.148375</name>
</gene>
<dbReference type="Proteomes" id="UP000694846">
    <property type="component" value="Unplaced"/>
</dbReference>
<evidence type="ECO:0000256" key="4">
    <source>
        <dbReference type="ARBA" id="ARBA00023136"/>
    </source>
</evidence>
<feature type="region of interest" description="Disordered" evidence="5">
    <location>
        <begin position="1"/>
        <end position="20"/>
    </location>
</feature>
<feature type="transmembrane region" description="Helical" evidence="6">
    <location>
        <begin position="364"/>
        <end position="389"/>
    </location>
</feature>
<evidence type="ECO:0000256" key="6">
    <source>
        <dbReference type="SAM" id="Phobius"/>
    </source>
</evidence>
<feature type="transmembrane region" description="Helical" evidence="6">
    <location>
        <begin position="324"/>
        <end position="344"/>
    </location>
</feature>
<dbReference type="GO" id="GO:0015179">
    <property type="term" value="F:L-amino acid transmembrane transporter activity"/>
    <property type="evidence" value="ECO:0007669"/>
    <property type="project" value="TreeGrafter"/>
</dbReference>
<evidence type="ECO:0000313" key="10">
    <source>
        <dbReference type="RefSeq" id="XP_025419885.1"/>
    </source>
</evidence>
<dbReference type="InterPro" id="IPR013057">
    <property type="entry name" value="AA_transpt_TM"/>
</dbReference>
<proteinExistence type="predicted"/>
<comment type="subcellular location">
    <subcellularLocation>
        <location evidence="1">Membrane</location>
        <topology evidence="1">Multi-pass membrane protein</topology>
    </subcellularLocation>
</comment>
<feature type="transmembrane region" description="Helical" evidence="6">
    <location>
        <begin position="242"/>
        <end position="263"/>
    </location>
</feature>
<protein>
    <submittedName>
        <fullName evidence="8">Proton-coupled amino acid transporter 1</fullName>
    </submittedName>
    <submittedName>
        <fullName evidence="10">Proton-coupled amino acid transporter 3-like</fullName>
    </submittedName>
</protein>
<dbReference type="EMBL" id="GGMS01012127">
    <property type="protein sequence ID" value="MBY81330.1"/>
    <property type="molecule type" value="Transcribed_RNA"/>
</dbReference>
<feature type="transmembrane region" description="Helical" evidence="6">
    <location>
        <begin position="410"/>
        <end position="430"/>
    </location>
</feature>
<evidence type="ECO:0000256" key="1">
    <source>
        <dbReference type="ARBA" id="ARBA00004141"/>
    </source>
</evidence>
<dbReference type="PANTHER" id="PTHR22950">
    <property type="entry name" value="AMINO ACID TRANSPORTER"/>
    <property type="match status" value="1"/>
</dbReference>
<dbReference type="OrthoDB" id="1684102at2759"/>
<feature type="transmembrane region" description="Helical" evidence="6">
    <location>
        <begin position="208"/>
        <end position="230"/>
    </location>
</feature>
<keyword evidence="2 6" id="KW-0812">Transmembrane</keyword>
<reference evidence="8" key="1">
    <citation type="submission" date="2018-04" db="EMBL/GenBank/DDBJ databases">
        <title>Transcriptome assembly of Sipha flava.</title>
        <authorList>
            <person name="Scully E.D."/>
            <person name="Geib S.M."/>
            <person name="Palmer N.A."/>
            <person name="Koch K."/>
            <person name="Bradshaw J."/>
            <person name="Heng-Moss T."/>
            <person name="Sarath G."/>
        </authorList>
    </citation>
    <scope>NUCLEOTIDE SEQUENCE</scope>
</reference>
<keyword evidence="4 6" id="KW-0472">Membrane</keyword>
<dbReference type="PANTHER" id="PTHR22950:SF349">
    <property type="entry name" value="AMINO ACID TRANSPORTER TRANSMEMBRANE DOMAIN-CONTAINING PROTEIN"/>
    <property type="match status" value="1"/>
</dbReference>
<keyword evidence="9" id="KW-1185">Reference proteome</keyword>
<feature type="domain" description="Amino acid transporter transmembrane" evidence="7">
    <location>
        <begin position="37"/>
        <end position="464"/>
    </location>
</feature>
<reference evidence="10" key="2">
    <citation type="submission" date="2025-04" db="UniProtKB">
        <authorList>
            <consortium name="RefSeq"/>
        </authorList>
    </citation>
    <scope>IDENTIFICATION</scope>
    <source>
        <tissue evidence="10">Whole body</tissue>
    </source>
</reference>